<reference evidence="4" key="1">
    <citation type="submission" date="2025-08" db="UniProtKB">
        <authorList>
            <consortium name="RefSeq"/>
        </authorList>
    </citation>
    <scope>IDENTIFICATION</scope>
    <source>
        <strain evidence="4">15112-1751.03</strain>
        <tissue evidence="4">Whole Adult</tissue>
    </source>
</reference>
<evidence type="ECO:0000256" key="1">
    <source>
        <dbReference type="SAM" id="MobiDB-lite"/>
    </source>
</evidence>
<accession>A0A6P8X1R0</accession>
<evidence type="ECO:0000256" key="2">
    <source>
        <dbReference type="SAM" id="SignalP"/>
    </source>
</evidence>
<feature type="compositionally biased region" description="Basic and acidic residues" evidence="1">
    <location>
        <begin position="63"/>
        <end position="82"/>
    </location>
</feature>
<dbReference type="OrthoDB" id="10416723at2759"/>
<proteinExistence type="predicted"/>
<name>A0A6P8X1R0_DROAB</name>
<sequence length="105" mass="11861">MKFTIVLFLSMLVTLACSQPVFEEEPEIESAVDELSGKDEVGKMQQDETVVAEPLELVDAMDKLIGKEQGSDDDQTPKDSQSRQKRAVCRCVRRGRRVVCVCRRK</sequence>
<keyword evidence="2" id="KW-0732">Signal</keyword>
<organism evidence="3 4">
    <name type="scientific">Drosophila albomicans</name>
    <name type="common">Fruit fly</name>
    <dbReference type="NCBI Taxonomy" id="7291"/>
    <lineage>
        <taxon>Eukaryota</taxon>
        <taxon>Metazoa</taxon>
        <taxon>Ecdysozoa</taxon>
        <taxon>Arthropoda</taxon>
        <taxon>Hexapoda</taxon>
        <taxon>Insecta</taxon>
        <taxon>Pterygota</taxon>
        <taxon>Neoptera</taxon>
        <taxon>Endopterygota</taxon>
        <taxon>Diptera</taxon>
        <taxon>Brachycera</taxon>
        <taxon>Muscomorpha</taxon>
        <taxon>Ephydroidea</taxon>
        <taxon>Drosophilidae</taxon>
        <taxon>Drosophila</taxon>
    </lineage>
</organism>
<dbReference type="PROSITE" id="PS51257">
    <property type="entry name" value="PROKAR_LIPOPROTEIN"/>
    <property type="match status" value="1"/>
</dbReference>
<dbReference type="AlphaFoldDB" id="A0A6P8X1R0"/>
<feature type="region of interest" description="Disordered" evidence="1">
    <location>
        <begin position="63"/>
        <end position="86"/>
    </location>
</feature>
<dbReference type="RefSeq" id="XP_034105648.1">
    <property type="nucleotide sequence ID" value="XM_034249757.2"/>
</dbReference>
<dbReference type="Proteomes" id="UP000515160">
    <property type="component" value="Chromosome 3"/>
</dbReference>
<feature type="chain" id="PRO_5028095871" evidence="2">
    <location>
        <begin position="19"/>
        <end position="105"/>
    </location>
</feature>
<protein>
    <submittedName>
        <fullName evidence="4">Uncharacterized protein LOC117568868</fullName>
    </submittedName>
</protein>
<dbReference type="GeneID" id="117568868"/>
<evidence type="ECO:0000313" key="4">
    <source>
        <dbReference type="RefSeq" id="XP_034105648.1"/>
    </source>
</evidence>
<keyword evidence="3" id="KW-1185">Reference proteome</keyword>
<feature type="signal peptide" evidence="2">
    <location>
        <begin position="1"/>
        <end position="18"/>
    </location>
</feature>
<gene>
    <name evidence="4" type="primary">LOC117568868</name>
</gene>
<evidence type="ECO:0000313" key="3">
    <source>
        <dbReference type="Proteomes" id="UP000515160"/>
    </source>
</evidence>